<dbReference type="InterPro" id="IPR051799">
    <property type="entry name" value="NADH_flavin_oxidoreductase"/>
</dbReference>
<keyword evidence="1" id="KW-0285">Flavoprotein</keyword>
<dbReference type="CDD" id="cd04733">
    <property type="entry name" value="OYE_like_2_FMN"/>
    <property type="match status" value="1"/>
</dbReference>
<dbReference type="InterPro" id="IPR001155">
    <property type="entry name" value="OxRdtase_FMN_N"/>
</dbReference>
<gene>
    <name evidence="4" type="ORF">FE810_15305</name>
</gene>
<comment type="caution">
    <text evidence="4">The sequence shown here is derived from an EMBL/GenBank/DDBJ whole genome shotgun (WGS) entry which is preliminary data.</text>
</comment>
<dbReference type="InterPro" id="IPR013785">
    <property type="entry name" value="Aldolase_TIM"/>
</dbReference>
<keyword evidence="2" id="KW-0560">Oxidoreductase</keyword>
<protein>
    <submittedName>
        <fullName evidence="4">NADH:flavin oxidoreductase/NADH oxidase family protein</fullName>
    </submittedName>
</protein>
<dbReference type="PANTHER" id="PTHR43656:SF2">
    <property type="entry name" value="BINDING OXIDOREDUCTASE, PUTATIVE (AFU_ORTHOLOGUE AFUA_2G08260)-RELATED"/>
    <property type="match status" value="1"/>
</dbReference>
<dbReference type="RefSeq" id="WP_138321246.1">
    <property type="nucleotide sequence ID" value="NZ_VCBC01000018.1"/>
</dbReference>
<name>A0A5R9IF63_9GAMM</name>
<evidence type="ECO:0000259" key="3">
    <source>
        <dbReference type="Pfam" id="PF00724"/>
    </source>
</evidence>
<organism evidence="4 5">
    <name type="scientific">Thalassotalea litorea</name>
    <dbReference type="NCBI Taxonomy" id="2020715"/>
    <lineage>
        <taxon>Bacteria</taxon>
        <taxon>Pseudomonadati</taxon>
        <taxon>Pseudomonadota</taxon>
        <taxon>Gammaproteobacteria</taxon>
        <taxon>Alteromonadales</taxon>
        <taxon>Colwelliaceae</taxon>
        <taxon>Thalassotalea</taxon>
    </lineage>
</organism>
<reference evidence="4 5" key="1">
    <citation type="submission" date="2019-05" db="EMBL/GenBank/DDBJ databases">
        <title>Genome sequences of Thalassotalea litorea 1K03283.</title>
        <authorList>
            <person name="Zhang D."/>
        </authorList>
    </citation>
    <scope>NUCLEOTIDE SEQUENCE [LARGE SCALE GENOMIC DNA]</scope>
    <source>
        <strain evidence="4 5">MCCC 1K03283</strain>
    </source>
</reference>
<dbReference type="Gene3D" id="3.20.20.70">
    <property type="entry name" value="Aldolase class I"/>
    <property type="match status" value="1"/>
</dbReference>
<dbReference type="OrthoDB" id="8523426at2"/>
<evidence type="ECO:0000256" key="1">
    <source>
        <dbReference type="ARBA" id="ARBA00022630"/>
    </source>
</evidence>
<dbReference type="Pfam" id="PF00724">
    <property type="entry name" value="Oxidored_FMN"/>
    <property type="match status" value="1"/>
</dbReference>
<keyword evidence="5" id="KW-1185">Reference proteome</keyword>
<dbReference type="AlphaFoldDB" id="A0A5R9IF63"/>
<evidence type="ECO:0000256" key="2">
    <source>
        <dbReference type="ARBA" id="ARBA00023002"/>
    </source>
</evidence>
<dbReference type="PANTHER" id="PTHR43656">
    <property type="entry name" value="BINDING OXIDOREDUCTASE, PUTATIVE (AFU_ORTHOLOGUE AFUA_2G08260)-RELATED"/>
    <property type="match status" value="1"/>
</dbReference>
<dbReference type="EMBL" id="VCBC01000018">
    <property type="protein sequence ID" value="TLU61194.1"/>
    <property type="molecule type" value="Genomic_DNA"/>
</dbReference>
<dbReference type="Proteomes" id="UP000307790">
    <property type="component" value="Unassembled WGS sequence"/>
</dbReference>
<feature type="domain" description="NADH:flavin oxidoreductase/NADH oxidase N-terminal" evidence="3">
    <location>
        <begin position="6"/>
        <end position="334"/>
    </location>
</feature>
<evidence type="ECO:0000313" key="5">
    <source>
        <dbReference type="Proteomes" id="UP000307790"/>
    </source>
</evidence>
<sequence>MLLSPFTPLKLANGQVIKNRLVKAAMEENLGDANLAPSSALINLYRQWVRGGVGVMITGNVMVDKLAMTGPAGIALEADSTLDAFREWSSVVDKSECKLIMQINHPGRQVFKRQGGKVFAPSAVALDMGKHSKMFAQPQAMTDADIEDVITRFAATSLQAQKAGFNGIQIHSAHGYLLSQFLSPKTNQRQDHWGGSIENRARLLLAIVQKIRASVTDDFIVAVKLNSADFQRGGFSLEDAEKVIAMLNDQQVDFVEISGGNYEAPAMQGRAADEYTLAREAYFLTFAQKLQRIAKMPLMVTGGISNYSTASKVLASKIDLIGMASALAVQPDLPLWWQSRTEFKPKLPKVTVKDKTLRALATMATIRRHLSRHGHNKITRPIHPMVSLVLDQMKLARLNKRYRRNFVD</sequence>
<dbReference type="SUPFAM" id="SSF51395">
    <property type="entry name" value="FMN-linked oxidoreductases"/>
    <property type="match status" value="1"/>
</dbReference>
<proteinExistence type="predicted"/>
<evidence type="ECO:0000313" key="4">
    <source>
        <dbReference type="EMBL" id="TLU61194.1"/>
    </source>
</evidence>
<dbReference type="GO" id="GO:0010181">
    <property type="term" value="F:FMN binding"/>
    <property type="evidence" value="ECO:0007669"/>
    <property type="project" value="InterPro"/>
</dbReference>
<accession>A0A5R9IF63</accession>
<dbReference type="GO" id="GO:0016491">
    <property type="term" value="F:oxidoreductase activity"/>
    <property type="evidence" value="ECO:0007669"/>
    <property type="project" value="UniProtKB-KW"/>
</dbReference>